<sequence length="295" mass="32080">MPASIPLDPHSATCPLVTAAGHACVAACSFWSRARQALDDSGAFDGSADHLAVSLVHQIHRDRSHGRHRAAPNQTEAEARLLHASVRWHDPSARFLWLVAEAEAAEVRSWHLPRLTLLSVRDADLDGWVECIGAPRARHHAGPALGYLKLLLPLLVPPPALLTDTDTVALAGVRRLWPTAAGRSPPASEEEPERYAEQSLLVYVCDAASRRGWRQRTGCALACEPHSQDEYGTGCSPSSFRSYERPAAAFHYNCQPRGSRGRALVLLARSGYRPGAQAEAQRTRTSMGERSGLLS</sequence>
<organism evidence="2 3">
    <name type="scientific">Emiliania huxleyi (strain CCMP1516)</name>
    <dbReference type="NCBI Taxonomy" id="280463"/>
    <lineage>
        <taxon>Eukaryota</taxon>
        <taxon>Haptista</taxon>
        <taxon>Haptophyta</taxon>
        <taxon>Prymnesiophyceae</taxon>
        <taxon>Isochrysidales</taxon>
        <taxon>Noelaerhabdaceae</taxon>
        <taxon>Emiliania</taxon>
    </lineage>
</organism>
<reference evidence="2" key="2">
    <citation type="submission" date="2024-10" db="UniProtKB">
        <authorList>
            <consortium name="EnsemblProtists"/>
        </authorList>
    </citation>
    <scope>IDENTIFICATION</scope>
</reference>
<dbReference type="KEGG" id="ehx:EMIHUDRAFT_468969"/>
<proteinExistence type="predicted"/>
<name>A0A0D3JTA9_EMIH1</name>
<dbReference type="HOGENOM" id="CLU_944695_0_0_1"/>
<reference evidence="3" key="1">
    <citation type="journal article" date="2013" name="Nature">
        <title>Pan genome of the phytoplankton Emiliania underpins its global distribution.</title>
        <authorList>
            <person name="Read B.A."/>
            <person name="Kegel J."/>
            <person name="Klute M.J."/>
            <person name="Kuo A."/>
            <person name="Lefebvre S.C."/>
            <person name="Maumus F."/>
            <person name="Mayer C."/>
            <person name="Miller J."/>
            <person name="Monier A."/>
            <person name="Salamov A."/>
            <person name="Young J."/>
            <person name="Aguilar M."/>
            <person name="Claverie J.M."/>
            <person name="Frickenhaus S."/>
            <person name="Gonzalez K."/>
            <person name="Herman E.K."/>
            <person name="Lin Y.C."/>
            <person name="Napier J."/>
            <person name="Ogata H."/>
            <person name="Sarno A.F."/>
            <person name="Shmutz J."/>
            <person name="Schroeder D."/>
            <person name="de Vargas C."/>
            <person name="Verret F."/>
            <person name="von Dassow P."/>
            <person name="Valentin K."/>
            <person name="Van de Peer Y."/>
            <person name="Wheeler G."/>
            <person name="Dacks J.B."/>
            <person name="Delwiche C.F."/>
            <person name="Dyhrman S.T."/>
            <person name="Glockner G."/>
            <person name="John U."/>
            <person name="Richards T."/>
            <person name="Worden A.Z."/>
            <person name="Zhang X."/>
            <person name="Grigoriev I.V."/>
            <person name="Allen A.E."/>
            <person name="Bidle K."/>
            <person name="Borodovsky M."/>
            <person name="Bowler C."/>
            <person name="Brownlee C."/>
            <person name="Cock J.M."/>
            <person name="Elias M."/>
            <person name="Gladyshev V.N."/>
            <person name="Groth M."/>
            <person name="Guda C."/>
            <person name="Hadaegh A."/>
            <person name="Iglesias-Rodriguez M.D."/>
            <person name="Jenkins J."/>
            <person name="Jones B.M."/>
            <person name="Lawson T."/>
            <person name="Leese F."/>
            <person name="Lindquist E."/>
            <person name="Lobanov A."/>
            <person name="Lomsadze A."/>
            <person name="Malik S.B."/>
            <person name="Marsh M.E."/>
            <person name="Mackinder L."/>
            <person name="Mock T."/>
            <person name="Mueller-Roeber B."/>
            <person name="Pagarete A."/>
            <person name="Parker M."/>
            <person name="Probert I."/>
            <person name="Quesneville H."/>
            <person name="Raines C."/>
            <person name="Rensing S.A."/>
            <person name="Riano-Pachon D.M."/>
            <person name="Richier S."/>
            <person name="Rokitta S."/>
            <person name="Shiraiwa Y."/>
            <person name="Soanes D.M."/>
            <person name="van der Giezen M."/>
            <person name="Wahlund T.M."/>
            <person name="Williams B."/>
            <person name="Wilson W."/>
            <person name="Wolfe G."/>
            <person name="Wurch L.L."/>
        </authorList>
    </citation>
    <scope>NUCLEOTIDE SEQUENCE</scope>
</reference>
<dbReference type="GeneID" id="17272290"/>
<dbReference type="EnsemblProtists" id="EOD26744">
    <property type="protein sequence ID" value="EOD26744"/>
    <property type="gene ID" value="EMIHUDRAFT_468969"/>
</dbReference>
<dbReference type="RefSeq" id="XP_005779173.1">
    <property type="nucleotide sequence ID" value="XM_005779116.1"/>
</dbReference>
<dbReference type="AlphaFoldDB" id="A0A0D3JTA9"/>
<evidence type="ECO:0000313" key="3">
    <source>
        <dbReference type="Proteomes" id="UP000013827"/>
    </source>
</evidence>
<evidence type="ECO:0000256" key="1">
    <source>
        <dbReference type="SAM" id="MobiDB-lite"/>
    </source>
</evidence>
<evidence type="ECO:0008006" key="4">
    <source>
        <dbReference type="Google" id="ProtNLM"/>
    </source>
</evidence>
<feature type="compositionally biased region" description="Polar residues" evidence="1">
    <location>
        <begin position="283"/>
        <end position="295"/>
    </location>
</feature>
<dbReference type="Proteomes" id="UP000013827">
    <property type="component" value="Unassembled WGS sequence"/>
</dbReference>
<dbReference type="PaxDb" id="2903-EOD26744"/>
<keyword evidence="3" id="KW-1185">Reference proteome</keyword>
<evidence type="ECO:0000313" key="2">
    <source>
        <dbReference type="EnsemblProtists" id="EOD26744"/>
    </source>
</evidence>
<feature type="region of interest" description="Disordered" evidence="1">
    <location>
        <begin position="275"/>
        <end position="295"/>
    </location>
</feature>
<protein>
    <recommendedName>
        <fullName evidence="4">Nucleotide-diphospho-sugar transferase domain-containing protein</fullName>
    </recommendedName>
</protein>
<accession>A0A0D3JTA9</accession>